<dbReference type="EMBL" id="GGEC01028605">
    <property type="protein sequence ID" value="MBX09089.1"/>
    <property type="molecule type" value="Transcribed_RNA"/>
</dbReference>
<feature type="region of interest" description="Disordered" evidence="1">
    <location>
        <begin position="74"/>
        <end position="119"/>
    </location>
</feature>
<name>A0A2P2KTN8_RHIMU</name>
<sequence length="377" mass="41677">MAEVVPLPICSTIQPNWHCNNRTPQFLFFFSSNPKSCRLPFPTHTLQLSLANPYPSSSSSPLLLLLPVCRATKSQSGGAPQVSKRLPSSEPSANSQKKKKTKRKKKKNSPTFADNLDDDDDDVKIVRNVDGIDDHDYDGDDDYKDSNLNSNSSSLSHRQHPPSMPLPKPPAGFVVDDTGRVLMASTKRIAAIVDPSNNSPLECIIRRVFRSSRGDKCMLLCPVDTPVQMLKSTNIDGWSAVSDEEVEGILPAAAYALAKIHMHLVHSGFCYTARGRFCYSEDDIFDFRTDDGEDIEGMPAEGVEITCFHLDGAHYMVYTPSDPLLFVAVKDKNGQLQIVDDDLLEDPAIISAIDEETEFNALVEEETALLESLMGER</sequence>
<dbReference type="Pfam" id="PF12527">
    <property type="entry name" value="DUF3727"/>
    <property type="match status" value="1"/>
</dbReference>
<organism evidence="2">
    <name type="scientific">Rhizophora mucronata</name>
    <name type="common">Asiatic mangrove</name>
    <dbReference type="NCBI Taxonomy" id="61149"/>
    <lineage>
        <taxon>Eukaryota</taxon>
        <taxon>Viridiplantae</taxon>
        <taxon>Streptophyta</taxon>
        <taxon>Embryophyta</taxon>
        <taxon>Tracheophyta</taxon>
        <taxon>Spermatophyta</taxon>
        <taxon>Magnoliopsida</taxon>
        <taxon>eudicotyledons</taxon>
        <taxon>Gunneridae</taxon>
        <taxon>Pentapetalae</taxon>
        <taxon>rosids</taxon>
        <taxon>fabids</taxon>
        <taxon>Malpighiales</taxon>
        <taxon>Rhizophoraceae</taxon>
        <taxon>Rhizophora</taxon>
    </lineage>
</organism>
<dbReference type="InterPro" id="IPR022203">
    <property type="entry name" value="DUF3727"/>
</dbReference>
<dbReference type="PANTHER" id="PTHR36061">
    <property type="match status" value="1"/>
</dbReference>
<feature type="compositionally biased region" description="Basic residues" evidence="1">
    <location>
        <begin position="96"/>
        <end position="108"/>
    </location>
</feature>
<reference evidence="2" key="1">
    <citation type="submission" date="2018-02" db="EMBL/GenBank/DDBJ databases">
        <title>Rhizophora mucronata_Transcriptome.</title>
        <authorList>
            <person name="Meera S.P."/>
            <person name="Sreeshan A."/>
            <person name="Augustine A."/>
        </authorList>
    </citation>
    <scope>NUCLEOTIDE SEQUENCE</scope>
    <source>
        <tissue evidence="2">Leaf</tissue>
    </source>
</reference>
<feature type="region of interest" description="Disordered" evidence="1">
    <location>
        <begin position="131"/>
        <end position="168"/>
    </location>
</feature>
<accession>A0A2P2KTN8</accession>
<evidence type="ECO:0000313" key="2">
    <source>
        <dbReference type="EMBL" id="MBX09089.1"/>
    </source>
</evidence>
<protein>
    <submittedName>
        <fullName evidence="2">Uncharacterized protein LOC105124521</fullName>
    </submittedName>
</protein>
<dbReference type="PANTHER" id="PTHR36061:SF3">
    <property type="entry name" value="OS04G0692200 PROTEIN"/>
    <property type="match status" value="1"/>
</dbReference>
<evidence type="ECO:0000256" key="1">
    <source>
        <dbReference type="SAM" id="MobiDB-lite"/>
    </source>
</evidence>
<proteinExistence type="predicted"/>
<dbReference type="AlphaFoldDB" id="A0A2P2KTN8"/>
<feature type="compositionally biased region" description="Low complexity" evidence="1">
    <location>
        <begin position="146"/>
        <end position="156"/>
    </location>
</feature>